<dbReference type="InterPro" id="IPR036774">
    <property type="entry name" value="ERV/ALR_sulphydryl_oxid_sf"/>
</dbReference>
<sequence length="690" mass="78674">MVALGRKQRLTGEKASKLLIDQQEFEHHLFPDAKLLDQLEKSGADMIAERKRHEIKERANASRKQAEAKEEDTPVAKKAIDPAERERRKKKYLENQIPYLYDNKQSHPIIEYKPSREEVDSSAITPSFVLEVTWPRVVLFYHSSSVHCKEFQSTYVSIARGIKHLSSRLPVEFHAVNCAKYREVCEYGFSVKTVPILMGLKSGRIDWSEIELSEDLAENEMVQFVADAVDIELDEVVGDSLAADVEPEQNESNEEHMARSIANSLLYQQNKLSFTNAAPLVPKSDQVFHDAMSSFVVTLTSSLYSQLPHGSTLPPDRSIVIREFIDLIRWAFPPETPLNELAQKLADEFFTISSSEAGLLKIVGQHINIENGMTWSTRCSGADNSQDGYSCGLWSLLHIISLGVAERHDAVVGDVDRLSVSYAGNVMRSFIDQFFVHCETCRQLWIDLYDEACCPLHNSDHSIAGRENSDATSEDQDWRQLAFTVWEVHNEITVRTKNAAGKGYSSKYSHIASTKLLWPSPNECPKCWQGNTKSANGMINMNSYDRDVVYRFLKQTYWSKGIHNNRHVLLDKWTKTRRHLSMMHLRGKMKKNASSLTINAILLAVCLIRLAVVRYNHYMNRTRRRKGKGSQHNGEGINALHRSRQFPSRNSRQSKGEMSYDGFRAQHATRRSNGRSRYEGNGFGSRHYQL</sequence>
<keyword evidence="2" id="KW-0472">Membrane</keyword>
<feature type="region of interest" description="Disordered" evidence="1">
    <location>
        <begin position="52"/>
        <end position="76"/>
    </location>
</feature>
<dbReference type="InterPro" id="IPR039798">
    <property type="entry name" value="Sulfhydryl_oxidase"/>
</dbReference>
<dbReference type="PANTHER" id="PTHR22897:SF8">
    <property type="entry name" value="SULFHYDRYL OXIDASE"/>
    <property type="match status" value="1"/>
</dbReference>
<dbReference type="AlphaFoldDB" id="A0ABD3QF24"/>
<name>A0ABD3QF24_9STRA</name>
<dbReference type="PANTHER" id="PTHR22897">
    <property type="entry name" value="QUIESCIN Q6-RELATED SULFHYDRYL OXIDASE"/>
    <property type="match status" value="1"/>
</dbReference>
<evidence type="ECO:0000256" key="2">
    <source>
        <dbReference type="SAM" id="Phobius"/>
    </source>
</evidence>
<dbReference type="Proteomes" id="UP001530400">
    <property type="component" value="Unassembled WGS sequence"/>
</dbReference>
<comment type="caution">
    <text evidence="3">The sequence shown here is derived from an EMBL/GenBank/DDBJ whole genome shotgun (WGS) entry which is preliminary data.</text>
</comment>
<evidence type="ECO:0000256" key="1">
    <source>
        <dbReference type="SAM" id="MobiDB-lite"/>
    </source>
</evidence>
<keyword evidence="2" id="KW-0812">Transmembrane</keyword>
<reference evidence="3 4" key="1">
    <citation type="submission" date="2024-10" db="EMBL/GenBank/DDBJ databases">
        <title>Updated reference genomes for cyclostephanoid diatoms.</title>
        <authorList>
            <person name="Roberts W.R."/>
            <person name="Alverson A.J."/>
        </authorList>
    </citation>
    <scope>NUCLEOTIDE SEQUENCE [LARGE SCALE GENOMIC DNA]</scope>
    <source>
        <strain evidence="3 4">AJA010-31</strain>
    </source>
</reference>
<dbReference type="EMBL" id="JALLPJ020000204">
    <property type="protein sequence ID" value="KAL3798775.1"/>
    <property type="molecule type" value="Genomic_DNA"/>
</dbReference>
<evidence type="ECO:0008006" key="5">
    <source>
        <dbReference type="Google" id="ProtNLM"/>
    </source>
</evidence>
<keyword evidence="2" id="KW-1133">Transmembrane helix</keyword>
<dbReference type="InterPro" id="IPR036249">
    <property type="entry name" value="Thioredoxin-like_sf"/>
</dbReference>
<feature type="transmembrane region" description="Helical" evidence="2">
    <location>
        <begin position="596"/>
        <end position="616"/>
    </location>
</feature>
<evidence type="ECO:0000313" key="3">
    <source>
        <dbReference type="EMBL" id="KAL3798775.1"/>
    </source>
</evidence>
<gene>
    <name evidence="3" type="ORF">ACHAWO_012019</name>
</gene>
<dbReference type="Gene3D" id="3.40.30.10">
    <property type="entry name" value="Glutaredoxin"/>
    <property type="match status" value="1"/>
</dbReference>
<dbReference type="Gene3D" id="1.20.120.310">
    <property type="entry name" value="ERV/ALR sulfhydryl oxidase domain"/>
    <property type="match status" value="1"/>
</dbReference>
<keyword evidence="4" id="KW-1185">Reference proteome</keyword>
<proteinExistence type="predicted"/>
<dbReference type="CDD" id="cd02961">
    <property type="entry name" value="PDI_a_family"/>
    <property type="match status" value="1"/>
</dbReference>
<feature type="region of interest" description="Disordered" evidence="1">
    <location>
        <begin position="622"/>
        <end position="690"/>
    </location>
</feature>
<organism evidence="3 4">
    <name type="scientific">Cyclotella atomus</name>
    <dbReference type="NCBI Taxonomy" id="382360"/>
    <lineage>
        <taxon>Eukaryota</taxon>
        <taxon>Sar</taxon>
        <taxon>Stramenopiles</taxon>
        <taxon>Ochrophyta</taxon>
        <taxon>Bacillariophyta</taxon>
        <taxon>Coscinodiscophyceae</taxon>
        <taxon>Thalassiosirophycidae</taxon>
        <taxon>Stephanodiscales</taxon>
        <taxon>Stephanodiscaceae</taxon>
        <taxon>Cyclotella</taxon>
    </lineage>
</organism>
<accession>A0ABD3QF24</accession>
<dbReference type="SUPFAM" id="SSF52833">
    <property type="entry name" value="Thioredoxin-like"/>
    <property type="match status" value="1"/>
</dbReference>
<protein>
    <recommendedName>
        <fullName evidence="5">Sulfhydryl oxidase</fullName>
    </recommendedName>
</protein>
<evidence type="ECO:0000313" key="4">
    <source>
        <dbReference type="Proteomes" id="UP001530400"/>
    </source>
</evidence>